<dbReference type="GO" id="GO:0005791">
    <property type="term" value="C:rough endoplasmic reticulum"/>
    <property type="evidence" value="ECO:0007669"/>
    <property type="project" value="UniProtKB-SubCell"/>
</dbReference>
<dbReference type="GO" id="GO:0005741">
    <property type="term" value="C:mitochondrial outer membrane"/>
    <property type="evidence" value="ECO:0007669"/>
    <property type="project" value="UniProtKB-SubCell"/>
</dbReference>
<evidence type="ECO:0000256" key="7">
    <source>
        <dbReference type="ARBA" id="ARBA00004550"/>
    </source>
</evidence>
<evidence type="ECO:0000256" key="25">
    <source>
        <dbReference type="ARBA" id="ARBA00023157"/>
    </source>
</evidence>
<sequence>MFFLFLLCLCGVPLRGDAQDRAALWKGNDRSGRCHYTFTVPSPMEATCPQAGGPEVEGLKTRLSVLEALVSQLSGKDVQPRGGHQGAGAGPQPELQEALNRAVGERNLLQGEKERLERELETLKLRMEEMRRETERLRSRPCLAQSPAVAPSSTQQGWDRARPAAGSNQMSHLMTRPNRQGDSSNLRDSAWQYGALGFQELKAEVTEVPAPDTNVDDTGCGELISVGEPITHRKADNIAGKYGVWMQDPEAVSPYGPDMVWRIDTIGTEVRQLYGYDDMEQLSKGFPSKVLLLPDPMESTGATVYRGSLYYQRRLSRTLIRYDLAAEHVAARRELPHAGFHGQYPYSWGGYTDIDLSVDEKGLWAIYSTSKAQGAIVISKLDPHSLEVKRSWETSIRKASVANSFMICGKLYTVASYAARDTTVNRVYDTATGQGKAVSIPFKNKYGYNSMIDYSLAQRKLFAWDNFHLVSYDLRLGRQQAN</sequence>
<reference evidence="33" key="1">
    <citation type="submission" date="2025-05" db="UniProtKB">
        <authorList>
            <consortium name="Ensembl"/>
        </authorList>
    </citation>
    <scope>IDENTIFICATION</scope>
</reference>
<evidence type="ECO:0000256" key="22">
    <source>
        <dbReference type="ARBA" id="ARBA00023128"/>
    </source>
</evidence>
<evidence type="ECO:0000256" key="2">
    <source>
        <dbReference type="ARBA" id="ARBA00004273"/>
    </source>
</evidence>
<evidence type="ECO:0000256" key="31">
    <source>
        <dbReference type="SAM" id="SignalP"/>
    </source>
</evidence>
<feature type="chain" id="PRO_5044598282" description="Myocilin" evidence="31">
    <location>
        <begin position="19"/>
        <end position="482"/>
    </location>
</feature>
<keyword evidence="27" id="KW-0449">Lipoprotein</keyword>
<evidence type="ECO:0000256" key="10">
    <source>
        <dbReference type="ARBA" id="ARBA00017216"/>
    </source>
</evidence>
<keyword evidence="12" id="KW-0272">Extracellular matrix</keyword>
<evidence type="ECO:0000256" key="17">
    <source>
        <dbReference type="ARBA" id="ARBA00022824"/>
    </source>
</evidence>
<evidence type="ECO:0000256" key="12">
    <source>
        <dbReference type="ARBA" id="ARBA00022530"/>
    </source>
</evidence>
<dbReference type="Ensembl" id="ENSFHET00000015849.1">
    <property type="protein sequence ID" value="ENSFHEP00000021301.1"/>
    <property type="gene ID" value="ENSFHEG00000000948.1"/>
</dbReference>
<evidence type="ECO:0000256" key="1">
    <source>
        <dbReference type="ARBA" id="ARBA00004138"/>
    </source>
</evidence>
<dbReference type="GO" id="GO:0005743">
    <property type="term" value="C:mitochondrial inner membrane"/>
    <property type="evidence" value="ECO:0007669"/>
    <property type="project" value="UniProtKB-SubCell"/>
</dbReference>
<evidence type="ECO:0000256" key="29">
    <source>
        <dbReference type="PROSITE-ProRule" id="PRU00446"/>
    </source>
</evidence>
<dbReference type="GO" id="GO:0031410">
    <property type="term" value="C:cytoplasmic vesicle"/>
    <property type="evidence" value="ECO:0007669"/>
    <property type="project" value="UniProtKB-SubCell"/>
</dbReference>
<evidence type="ECO:0000256" key="8">
    <source>
        <dbReference type="ARBA" id="ARBA00004555"/>
    </source>
</evidence>
<evidence type="ECO:0000313" key="34">
    <source>
        <dbReference type="Proteomes" id="UP000265000"/>
    </source>
</evidence>
<evidence type="ECO:0000259" key="32">
    <source>
        <dbReference type="PROSITE" id="PS51132"/>
    </source>
</evidence>
<evidence type="ECO:0000256" key="21">
    <source>
        <dbReference type="ARBA" id="ARBA00023069"/>
    </source>
</evidence>
<keyword evidence="15" id="KW-1000">Mitochondrion outer membrane</keyword>
<keyword evidence="20" id="KW-0175">Coiled coil</keyword>
<dbReference type="GO" id="GO:0005929">
    <property type="term" value="C:cilium"/>
    <property type="evidence" value="ECO:0007669"/>
    <property type="project" value="UniProtKB-SubCell"/>
</dbReference>
<evidence type="ECO:0000256" key="20">
    <source>
        <dbReference type="ARBA" id="ARBA00023054"/>
    </source>
</evidence>
<proteinExistence type="predicted"/>
<feature type="compositionally biased region" description="Polar residues" evidence="30">
    <location>
        <begin position="166"/>
        <end position="186"/>
    </location>
</feature>
<keyword evidence="14 31" id="KW-0732">Signal</keyword>
<evidence type="ECO:0000256" key="23">
    <source>
        <dbReference type="ARBA" id="ARBA00023136"/>
    </source>
</evidence>
<keyword evidence="16" id="KW-0999">Mitochondrion inner membrane</keyword>
<keyword evidence="18" id="KW-0106">Calcium</keyword>
<dbReference type="GeneID" id="105928916"/>
<keyword evidence="28" id="KW-0968">Cytoplasmic vesicle</keyword>
<evidence type="ECO:0000256" key="3">
    <source>
        <dbReference type="ARBA" id="ARBA00004294"/>
    </source>
</evidence>
<evidence type="ECO:0000256" key="15">
    <source>
        <dbReference type="ARBA" id="ARBA00022787"/>
    </source>
</evidence>
<evidence type="ECO:0000256" key="30">
    <source>
        <dbReference type="SAM" id="MobiDB-lite"/>
    </source>
</evidence>
<organism evidence="33 34">
    <name type="scientific">Fundulus heteroclitus</name>
    <name type="common">Killifish</name>
    <name type="synonym">Mummichog</name>
    <dbReference type="NCBI Taxonomy" id="8078"/>
    <lineage>
        <taxon>Eukaryota</taxon>
        <taxon>Metazoa</taxon>
        <taxon>Chordata</taxon>
        <taxon>Craniata</taxon>
        <taxon>Vertebrata</taxon>
        <taxon>Euteleostomi</taxon>
        <taxon>Actinopterygii</taxon>
        <taxon>Neopterygii</taxon>
        <taxon>Teleostei</taxon>
        <taxon>Neoteleostei</taxon>
        <taxon>Acanthomorphata</taxon>
        <taxon>Ovalentaria</taxon>
        <taxon>Atherinomorphae</taxon>
        <taxon>Cyprinodontiformes</taxon>
        <taxon>Fundulidae</taxon>
        <taxon>Fundulus</taxon>
    </lineage>
</organism>
<keyword evidence="34" id="KW-1185">Reference proteome</keyword>
<dbReference type="GO" id="GO:0005758">
    <property type="term" value="C:mitochondrial intermembrane space"/>
    <property type="evidence" value="ECO:0007669"/>
    <property type="project" value="UniProtKB-SubCell"/>
</dbReference>
<evidence type="ECO:0000256" key="4">
    <source>
        <dbReference type="ARBA" id="ARBA00004427"/>
    </source>
</evidence>
<dbReference type="GO" id="GO:0030237">
    <property type="term" value="P:female sex determination"/>
    <property type="evidence" value="ECO:0007669"/>
    <property type="project" value="Ensembl"/>
</dbReference>
<keyword evidence="25" id="KW-1015">Disulfide bond</keyword>
<dbReference type="GO" id="GO:0007165">
    <property type="term" value="P:signal transduction"/>
    <property type="evidence" value="ECO:0007669"/>
    <property type="project" value="TreeGrafter"/>
</dbReference>
<keyword evidence="21" id="KW-0969">Cilium</keyword>
<evidence type="ECO:0000256" key="24">
    <source>
        <dbReference type="ARBA" id="ARBA00023139"/>
    </source>
</evidence>
<evidence type="ECO:0000256" key="26">
    <source>
        <dbReference type="ARBA" id="ARBA00023273"/>
    </source>
</evidence>
<evidence type="ECO:0000256" key="18">
    <source>
        <dbReference type="ARBA" id="ARBA00022837"/>
    </source>
</evidence>
<evidence type="ECO:0000256" key="5">
    <source>
        <dbReference type="ARBA" id="ARBA00004498"/>
    </source>
</evidence>
<comment type="caution">
    <text evidence="29">Lacks conserved residue(s) required for the propagation of feature annotation.</text>
</comment>
<evidence type="ECO:0000256" key="28">
    <source>
        <dbReference type="ARBA" id="ARBA00023329"/>
    </source>
</evidence>
<dbReference type="GO" id="GO:0046872">
    <property type="term" value="F:metal ion binding"/>
    <property type="evidence" value="ECO:0007669"/>
    <property type="project" value="UniProtKB-KW"/>
</dbReference>
<keyword evidence="22" id="KW-0496">Mitochondrion</keyword>
<dbReference type="STRING" id="8078.ENSFHEP00000021303"/>
<dbReference type="AlphaFoldDB" id="A0A3Q2Q3Y5"/>
<dbReference type="GO" id="GO:0005615">
    <property type="term" value="C:extracellular space"/>
    <property type="evidence" value="ECO:0007669"/>
    <property type="project" value="TreeGrafter"/>
</dbReference>
<dbReference type="SMART" id="SM00284">
    <property type="entry name" value="OLF"/>
    <property type="match status" value="1"/>
</dbReference>
<evidence type="ECO:0000256" key="14">
    <source>
        <dbReference type="ARBA" id="ARBA00022729"/>
    </source>
</evidence>
<dbReference type="Ensembl" id="ENSFHET00000015846.1">
    <property type="protein sequence ID" value="ENSFHEP00000021303.1"/>
    <property type="gene ID" value="ENSFHEG00000000948.1"/>
</dbReference>
<dbReference type="OrthoDB" id="8626508at2759"/>
<evidence type="ECO:0000256" key="9">
    <source>
        <dbReference type="ARBA" id="ARBA00004569"/>
    </source>
</evidence>
<dbReference type="GO" id="GO:0001649">
    <property type="term" value="P:osteoblast differentiation"/>
    <property type="evidence" value="ECO:0007669"/>
    <property type="project" value="TreeGrafter"/>
</dbReference>
<keyword evidence="17" id="KW-0256">Endoplasmic reticulum</keyword>
<keyword evidence="26" id="KW-0966">Cell projection</keyword>
<comment type="subcellular location">
    <subcellularLocation>
        <location evidence="1">Cell projection</location>
        <location evidence="1">Cilium</location>
    </subcellularLocation>
    <subcellularLocation>
        <location evidence="6">Cytoplasmic vesicle</location>
    </subcellularLocation>
    <subcellularLocation>
        <location evidence="8">Golgi apparatus</location>
    </subcellularLocation>
    <subcellularLocation>
        <location evidence="2">Mitochondrion inner membrane</location>
    </subcellularLocation>
    <subcellularLocation>
        <location evidence="9">Mitochondrion intermembrane space</location>
    </subcellularLocation>
    <subcellularLocation>
        <location evidence="3">Mitochondrion outer membrane</location>
    </subcellularLocation>
    <subcellularLocation>
        <location evidence="4">Rough endoplasmic reticulum</location>
    </subcellularLocation>
    <subcellularLocation>
        <location evidence="7">Secreted</location>
        <location evidence="7">Extracellular exosome</location>
    </subcellularLocation>
    <subcellularLocation>
        <location evidence="5">Secreted</location>
        <location evidence="5">Extracellular space</location>
        <location evidence="5">Extracellular matrix</location>
    </subcellularLocation>
</comment>
<evidence type="ECO:0000313" key="33">
    <source>
        <dbReference type="Ensembl" id="ENSFHEP00000021303.1"/>
    </source>
</evidence>
<dbReference type="GeneTree" id="ENSGT00940000158561"/>
<keyword evidence="13" id="KW-0479">Metal-binding</keyword>
<name>A0A3Q2Q3Y5_FUNHE</name>
<feature type="signal peptide" evidence="31">
    <location>
        <begin position="1"/>
        <end position="18"/>
    </location>
</feature>
<protein>
    <recommendedName>
        <fullName evidence="10">Myocilin</fullName>
    </recommendedName>
</protein>
<dbReference type="PANTHER" id="PTHR23192:SF33">
    <property type="entry name" value="MYOCILIN"/>
    <property type="match status" value="1"/>
</dbReference>
<keyword evidence="11" id="KW-0964">Secreted</keyword>
<keyword evidence="19" id="KW-0333">Golgi apparatus</keyword>
<feature type="region of interest" description="Disordered" evidence="30">
    <location>
        <begin position="74"/>
        <end position="94"/>
    </location>
</feature>
<dbReference type="Pfam" id="PF02191">
    <property type="entry name" value="OLF"/>
    <property type="match status" value="1"/>
</dbReference>
<dbReference type="InterPro" id="IPR050605">
    <property type="entry name" value="Olfactomedin-like_domain"/>
</dbReference>
<feature type="region of interest" description="Disordered" evidence="30">
    <location>
        <begin position="136"/>
        <end position="186"/>
    </location>
</feature>
<dbReference type="Proteomes" id="UP000265000">
    <property type="component" value="Unplaced"/>
</dbReference>
<dbReference type="InterPro" id="IPR003112">
    <property type="entry name" value="Olfac-like_dom"/>
</dbReference>
<keyword evidence="24" id="KW-0564">Palmitate</keyword>
<dbReference type="PROSITE" id="PS51132">
    <property type="entry name" value="OLF"/>
    <property type="match status" value="1"/>
</dbReference>
<feature type="domain" description="Olfactomedin-like" evidence="32">
    <location>
        <begin position="219"/>
        <end position="478"/>
    </location>
</feature>
<accession>A0A3Q2Q3Y5</accession>
<evidence type="ECO:0000256" key="19">
    <source>
        <dbReference type="ARBA" id="ARBA00023034"/>
    </source>
</evidence>
<dbReference type="GO" id="GO:0005794">
    <property type="term" value="C:Golgi apparatus"/>
    <property type="evidence" value="ECO:0007669"/>
    <property type="project" value="UniProtKB-SubCell"/>
</dbReference>
<evidence type="ECO:0000256" key="27">
    <source>
        <dbReference type="ARBA" id="ARBA00023288"/>
    </source>
</evidence>
<evidence type="ECO:0000256" key="6">
    <source>
        <dbReference type="ARBA" id="ARBA00004541"/>
    </source>
</evidence>
<evidence type="ECO:0000256" key="16">
    <source>
        <dbReference type="ARBA" id="ARBA00022792"/>
    </source>
</evidence>
<keyword evidence="23" id="KW-0472">Membrane</keyword>
<dbReference type="PANTHER" id="PTHR23192">
    <property type="entry name" value="OLFACTOMEDIN-RELATED"/>
    <property type="match status" value="1"/>
</dbReference>
<dbReference type="CTD" id="4653"/>
<evidence type="ECO:0000256" key="13">
    <source>
        <dbReference type="ARBA" id="ARBA00022723"/>
    </source>
</evidence>
<evidence type="ECO:0000256" key="11">
    <source>
        <dbReference type="ARBA" id="ARBA00022525"/>
    </source>
</evidence>